<dbReference type="InterPro" id="IPR000772">
    <property type="entry name" value="Ricin_B_lectin"/>
</dbReference>
<evidence type="ECO:0000259" key="2">
    <source>
        <dbReference type="SMART" id="SM00458"/>
    </source>
</evidence>
<dbReference type="Gene3D" id="2.80.10.50">
    <property type="match status" value="1"/>
</dbReference>
<name>A0A9P5YSP5_9AGAR</name>
<dbReference type="PROSITE" id="PS50231">
    <property type="entry name" value="RICIN_B_LECTIN"/>
    <property type="match status" value="1"/>
</dbReference>
<dbReference type="EMBL" id="MU155407">
    <property type="protein sequence ID" value="KAF9473924.1"/>
    <property type="molecule type" value="Genomic_DNA"/>
</dbReference>
<feature type="signal peptide" evidence="1">
    <location>
        <begin position="1"/>
        <end position="17"/>
    </location>
</feature>
<dbReference type="Proteomes" id="UP000807469">
    <property type="component" value="Unassembled WGS sequence"/>
</dbReference>
<evidence type="ECO:0000313" key="3">
    <source>
        <dbReference type="EMBL" id="KAF9473924.1"/>
    </source>
</evidence>
<dbReference type="CDD" id="cd00161">
    <property type="entry name" value="beta-trefoil_Ricin-like"/>
    <property type="match status" value="1"/>
</dbReference>
<dbReference type="OrthoDB" id="6770063at2759"/>
<reference evidence="3" key="1">
    <citation type="submission" date="2020-11" db="EMBL/GenBank/DDBJ databases">
        <authorList>
            <consortium name="DOE Joint Genome Institute"/>
            <person name="Ahrendt S."/>
            <person name="Riley R."/>
            <person name="Andreopoulos W."/>
            <person name="Labutti K."/>
            <person name="Pangilinan J."/>
            <person name="Ruiz-Duenas F.J."/>
            <person name="Barrasa J.M."/>
            <person name="Sanchez-Garcia M."/>
            <person name="Camarero S."/>
            <person name="Miyauchi S."/>
            <person name="Serrano A."/>
            <person name="Linde D."/>
            <person name="Babiker R."/>
            <person name="Drula E."/>
            <person name="Ayuso-Fernandez I."/>
            <person name="Pacheco R."/>
            <person name="Padilla G."/>
            <person name="Ferreira P."/>
            <person name="Barriuso J."/>
            <person name="Kellner H."/>
            <person name="Castanera R."/>
            <person name="Alfaro M."/>
            <person name="Ramirez L."/>
            <person name="Pisabarro A.G."/>
            <person name="Kuo A."/>
            <person name="Tritt A."/>
            <person name="Lipzen A."/>
            <person name="He G."/>
            <person name="Yan M."/>
            <person name="Ng V."/>
            <person name="Cullen D."/>
            <person name="Martin F."/>
            <person name="Rosso M.-N."/>
            <person name="Henrissat B."/>
            <person name="Hibbett D."/>
            <person name="Martinez A.T."/>
            <person name="Grigoriev I.V."/>
        </authorList>
    </citation>
    <scope>NUCLEOTIDE SEQUENCE</scope>
    <source>
        <strain evidence="3">CIRM-BRFM 674</strain>
    </source>
</reference>
<organism evidence="3 4">
    <name type="scientific">Pholiota conissans</name>
    <dbReference type="NCBI Taxonomy" id="109636"/>
    <lineage>
        <taxon>Eukaryota</taxon>
        <taxon>Fungi</taxon>
        <taxon>Dikarya</taxon>
        <taxon>Basidiomycota</taxon>
        <taxon>Agaricomycotina</taxon>
        <taxon>Agaricomycetes</taxon>
        <taxon>Agaricomycetidae</taxon>
        <taxon>Agaricales</taxon>
        <taxon>Agaricineae</taxon>
        <taxon>Strophariaceae</taxon>
        <taxon>Pholiota</taxon>
    </lineage>
</organism>
<evidence type="ECO:0000256" key="1">
    <source>
        <dbReference type="SAM" id="SignalP"/>
    </source>
</evidence>
<dbReference type="SUPFAM" id="SSF50370">
    <property type="entry name" value="Ricin B-like lectins"/>
    <property type="match status" value="1"/>
</dbReference>
<keyword evidence="4" id="KW-1185">Reference proteome</keyword>
<sequence>MLPLLLSTLLFATPLLASPVSPRQTTRQYIVHNQCPAAVNLYIAGAFDSTIPQGGNVTKFLSTGAGFWYTDANLGTPTAEGTAKAGFLDDFYYIVTDPTYINAGISVAPRDRPAVDGFCPKIECDSRDCANAFTQPPTRFPSPSNIAPTPPYYRCPYSNTTYDITFCPTGVFPPLTTTLHPDYTVQKCIDVRGAVFANGTPVQIYDCNGTPAQNWVLTRGGTKVQLAGTNFCLDAGSSPANGVGLKIWQCYDNLPAQQWYYTLDNRIALEAKGFCTDLPNGNQANANQLQTWQCTDNNQNQVWTI</sequence>
<dbReference type="InterPro" id="IPR035992">
    <property type="entry name" value="Ricin_B-like_lectins"/>
</dbReference>
<proteinExistence type="predicted"/>
<accession>A0A9P5YSP5</accession>
<evidence type="ECO:0000313" key="4">
    <source>
        <dbReference type="Proteomes" id="UP000807469"/>
    </source>
</evidence>
<dbReference type="Pfam" id="PF00652">
    <property type="entry name" value="Ricin_B_lectin"/>
    <property type="match status" value="1"/>
</dbReference>
<protein>
    <submittedName>
        <fullName evidence="3">G-X-X-X-Q-X-W domain-containing protein</fullName>
    </submittedName>
</protein>
<keyword evidence="1" id="KW-0732">Signal</keyword>
<dbReference type="SMART" id="SM00458">
    <property type="entry name" value="RICIN"/>
    <property type="match status" value="1"/>
</dbReference>
<comment type="caution">
    <text evidence="3">The sequence shown here is derived from an EMBL/GenBank/DDBJ whole genome shotgun (WGS) entry which is preliminary data.</text>
</comment>
<feature type="chain" id="PRO_5040231003" evidence="1">
    <location>
        <begin position="18"/>
        <end position="305"/>
    </location>
</feature>
<feature type="domain" description="Ricin B lectin" evidence="2">
    <location>
        <begin position="173"/>
        <end position="305"/>
    </location>
</feature>
<dbReference type="AlphaFoldDB" id="A0A9P5YSP5"/>
<gene>
    <name evidence="3" type="ORF">BDN70DRAFT_885383</name>
</gene>